<protein>
    <submittedName>
        <fullName evidence="2">DUF342 domain-containing protein</fullName>
    </submittedName>
</protein>
<dbReference type="Pfam" id="PF03961">
    <property type="entry name" value="FapA"/>
    <property type="match status" value="1"/>
</dbReference>
<organism evidence="2 3">
    <name type="scientific">Halobacillus yeomjeoni</name>
    <dbReference type="NCBI Taxonomy" id="311194"/>
    <lineage>
        <taxon>Bacteria</taxon>
        <taxon>Bacillati</taxon>
        <taxon>Bacillota</taxon>
        <taxon>Bacilli</taxon>
        <taxon>Bacillales</taxon>
        <taxon>Bacillaceae</taxon>
        <taxon>Halobacillus</taxon>
    </lineage>
</organism>
<dbReference type="PANTHER" id="PTHR38032:SF1">
    <property type="entry name" value="RNA-BINDING PROTEIN KHPB N-TERMINAL DOMAIN-CONTAINING PROTEIN"/>
    <property type="match status" value="1"/>
</dbReference>
<dbReference type="AlphaFoldDB" id="A0A931HTU3"/>
<comment type="caution">
    <text evidence="2">The sequence shown here is derived from an EMBL/GenBank/DDBJ whole genome shotgun (WGS) entry which is preliminary data.</text>
</comment>
<dbReference type="InterPro" id="IPR005646">
    <property type="entry name" value="FapA"/>
</dbReference>
<evidence type="ECO:0000259" key="1">
    <source>
        <dbReference type="Pfam" id="PF20250"/>
    </source>
</evidence>
<accession>A0A931HTU3</accession>
<feature type="domain" description="Flagellar Assembly Protein A N-terminal region" evidence="1">
    <location>
        <begin position="8"/>
        <end position="172"/>
    </location>
</feature>
<dbReference type="InterPro" id="IPR046866">
    <property type="entry name" value="FapA_N"/>
</dbReference>
<sequence length="456" mass="50630">MENPKKFLVSISHDKMEGKINKTSHFDNNVTTEEVMDALKEKGIVFGILNEKVEQLVNSPDTFTFPSVIASGEKAVSGVDGSVEFEKEYHPKIDNHDKVNFRDVLSIPSVVENEKIARLHLPTDGEPGKNVLGQVIEPLKGKMPKVRAGKNTLYNETDRCFYAQVDGRLHTDERFIRVQPVFQVHGDLDMKVGNVDFIGSVVINGDVPTGYRVKAKGDITVNGTVEGAHLDANGSIFITEGISGLGRANVNAALDVRTGYINQAHVTAGQDLFVENSITHSHCHAEERVFCQRGNIIGGSIRAGFNIEAKEIGNSMNVSTSIHIENVFIAEEKKTALNKALETKNNEMKKLVTIRDKIKEIKKVQGKLPGDQQLTFVRIVSSIEKMNKEITSIQEELKSVNATKGDNQNCFIKANHRLFGNVQLSFGKESRRILREYKYALAVLEEGRIVIKPNHT</sequence>
<dbReference type="Proteomes" id="UP000614490">
    <property type="component" value="Unassembled WGS sequence"/>
</dbReference>
<dbReference type="EMBL" id="JADZSC010000001">
    <property type="protein sequence ID" value="MBH0229298.1"/>
    <property type="molecule type" value="Genomic_DNA"/>
</dbReference>
<dbReference type="InterPro" id="IPR046865">
    <property type="entry name" value="FapA_b_solenoid"/>
</dbReference>
<dbReference type="RefSeq" id="WP_197315919.1">
    <property type="nucleotide sequence ID" value="NZ_JADZSC010000001.1"/>
</dbReference>
<evidence type="ECO:0000313" key="2">
    <source>
        <dbReference type="EMBL" id="MBH0229298.1"/>
    </source>
</evidence>
<proteinExistence type="predicted"/>
<keyword evidence="3" id="KW-1185">Reference proteome</keyword>
<dbReference type="Pfam" id="PF20250">
    <property type="entry name" value="FapA_N"/>
    <property type="match status" value="1"/>
</dbReference>
<evidence type="ECO:0000313" key="3">
    <source>
        <dbReference type="Proteomes" id="UP000614490"/>
    </source>
</evidence>
<name>A0A931HTU3_9BACI</name>
<dbReference type="PANTHER" id="PTHR38032">
    <property type="entry name" value="POLYMERASE-RELATED"/>
    <property type="match status" value="1"/>
</dbReference>
<reference evidence="2 3" key="1">
    <citation type="journal article" date="2005" name="Int. J. Syst. Evol. Microbiol.">
        <title>Halobacillus yeomjeoni sp. nov., isolated from a marine solar saltern in Korea.</title>
        <authorList>
            <person name="Yoon J.H."/>
            <person name="Kang S.J."/>
            <person name="Lee C.H."/>
            <person name="Oh H.W."/>
            <person name="Oh T.K."/>
        </authorList>
    </citation>
    <scope>NUCLEOTIDE SEQUENCE [LARGE SCALE GENOMIC DNA]</scope>
    <source>
        <strain evidence="2 3">KCTC 3957</strain>
    </source>
</reference>
<gene>
    <name evidence="2" type="ORF">H0267_03635</name>
</gene>